<dbReference type="Pfam" id="PF02404">
    <property type="entry name" value="SCF"/>
    <property type="match status" value="1"/>
</dbReference>
<keyword evidence="12 26" id="KW-0732">Signal</keyword>
<evidence type="ECO:0000256" key="23">
    <source>
        <dbReference type="ARBA" id="ARBA00033123"/>
    </source>
</evidence>
<keyword evidence="18" id="KW-0325">Glycoprotein</keyword>
<evidence type="ECO:0000256" key="24">
    <source>
        <dbReference type="SAM" id="MobiDB-lite"/>
    </source>
</evidence>
<evidence type="ECO:0000256" key="10">
    <source>
        <dbReference type="ARBA" id="ARBA00022525"/>
    </source>
</evidence>
<keyword evidence="11 25" id="KW-0812">Transmembrane</keyword>
<dbReference type="PANTHER" id="PTHR11574:SF0">
    <property type="entry name" value="KIT LIGAND"/>
    <property type="match status" value="1"/>
</dbReference>
<evidence type="ECO:0000256" key="8">
    <source>
        <dbReference type="ARBA" id="ARBA00022475"/>
    </source>
</evidence>
<comment type="subcellular location">
    <subcellularLocation>
        <location evidence="2">Cell membrane</location>
        <topology evidence="2">Single-pass type I membrane protein</topology>
    </subcellularLocation>
    <subcellularLocation>
        <location evidence="3">Cell projection</location>
        <location evidence="3">Filopodium</location>
    </subcellularLocation>
    <subcellularLocation>
        <location evidence="4">Cell projection</location>
        <location evidence="4">Lamellipodium</location>
    </subcellularLocation>
    <subcellularLocation>
        <location evidence="1">Cytoplasm</location>
        <location evidence="1">Cytoskeleton</location>
    </subcellularLocation>
    <subcellularLocation>
        <location evidence="5">Secreted</location>
    </subcellularLocation>
</comment>
<protein>
    <recommendedName>
        <fullName evidence="7">Kit ligand</fullName>
    </recommendedName>
    <alternativeName>
        <fullName evidence="21">Mast cell growth factor</fullName>
    </alternativeName>
    <alternativeName>
        <fullName evidence="23">Stem cell factor</fullName>
    </alternativeName>
    <alternativeName>
        <fullName evidence="22">c-Kit ligand</fullName>
    </alternativeName>
</protein>
<accession>A0A3Q2CNK5</accession>
<feature type="transmembrane region" description="Helical" evidence="25">
    <location>
        <begin position="209"/>
        <end position="227"/>
    </location>
</feature>
<evidence type="ECO:0000256" key="2">
    <source>
        <dbReference type="ARBA" id="ARBA00004251"/>
    </source>
</evidence>
<dbReference type="GO" id="GO:0005856">
    <property type="term" value="C:cytoskeleton"/>
    <property type="evidence" value="ECO:0007669"/>
    <property type="project" value="UniProtKB-SubCell"/>
</dbReference>
<keyword evidence="15" id="KW-0339">Growth factor</keyword>
<keyword evidence="20" id="KW-0966">Cell projection</keyword>
<keyword evidence="14 25" id="KW-1133">Transmembrane helix</keyword>
<feature type="signal peptide" evidence="26">
    <location>
        <begin position="1"/>
        <end position="24"/>
    </location>
</feature>
<evidence type="ECO:0000256" key="3">
    <source>
        <dbReference type="ARBA" id="ARBA00004486"/>
    </source>
</evidence>
<dbReference type="Ensembl" id="ENSCVAT00000004106.1">
    <property type="protein sequence ID" value="ENSCVAP00000006952.1"/>
    <property type="gene ID" value="ENSCVAG00000008551.1"/>
</dbReference>
<dbReference type="GO" id="GO:0008083">
    <property type="term" value="F:growth factor activity"/>
    <property type="evidence" value="ECO:0007669"/>
    <property type="project" value="UniProtKB-KW"/>
</dbReference>
<evidence type="ECO:0000256" key="6">
    <source>
        <dbReference type="ARBA" id="ARBA00010419"/>
    </source>
</evidence>
<keyword evidence="16 25" id="KW-0472">Membrane</keyword>
<evidence type="ECO:0000256" key="13">
    <source>
        <dbReference type="ARBA" id="ARBA00022889"/>
    </source>
</evidence>
<dbReference type="InterPro" id="IPR009079">
    <property type="entry name" value="4_helix_cytokine-like_core"/>
</dbReference>
<keyword evidence="10" id="KW-0964">Secreted</keyword>
<evidence type="ECO:0000256" key="22">
    <source>
        <dbReference type="ARBA" id="ARBA00032898"/>
    </source>
</evidence>
<evidence type="ECO:0000256" key="12">
    <source>
        <dbReference type="ARBA" id="ARBA00022729"/>
    </source>
</evidence>
<dbReference type="InterPro" id="IPR003452">
    <property type="entry name" value="SCF"/>
</dbReference>
<dbReference type="GeneID" id="107083205"/>
<feature type="region of interest" description="Disordered" evidence="24">
    <location>
        <begin position="235"/>
        <end position="262"/>
    </location>
</feature>
<evidence type="ECO:0000256" key="21">
    <source>
        <dbReference type="ARBA" id="ARBA00030364"/>
    </source>
</evidence>
<dbReference type="GO" id="GO:0007155">
    <property type="term" value="P:cell adhesion"/>
    <property type="evidence" value="ECO:0007669"/>
    <property type="project" value="UniProtKB-KW"/>
</dbReference>
<evidence type="ECO:0000256" key="16">
    <source>
        <dbReference type="ARBA" id="ARBA00023136"/>
    </source>
</evidence>
<dbReference type="RefSeq" id="XP_015227707.1">
    <property type="nucleotide sequence ID" value="XM_015372221.1"/>
</dbReference>
<evidence type="ECO:0000256" key="4">
    <source>
        <dbReference type="ARBA" id="ARBA00004510"/>
    </source>
</evidence>
<evidence type="ECO:0000256" key="1">
    <source>
        <dbReference type="ARBA" id="ARBA00004245"/>
    </source>
</evidence>
<dbReference type="GeneTree" id="ENSGT00390000018272"/>
<dbReference type="GO" id="GO:0030027">
    <property type="term" value="C:lamellipodium"/>
    <property type="evidence" value="ECO:0007669"/>
    <property type="project" value="UniProtKB-SubCell"/>
</dbReference>
<keyword evidence="28" id="KW-1185">Reference proteome</keyword>
<evidence type="ECO:0000256" key="15">
    <source>
        <dbReference type="ARBA" id="ARBA00023030"/>
    </source>
</evidence>
<evidence type="ECO:0000256" key="19">
    <source>
        <dbReference type="ARBA" id="ARBA00023212"/>
    </source>
</evidence>
<dbReference type="SUPFAM" id="SSF47266">
    <property type="entry name" value="4-helical cytokines"/>
    <property type="match status" value="1"/>
</dbReference>
<dbReference type="GO" id="GO:0005125">
    <property type="term" value="F:cytokine activity"/>
    <property type="evidence" value="ECO:0007669"/>
    <property type="project" value="TreeGrafter"/>
</dbReference>
<evidence type="ECO:0000256" key="17">
    <source>
        <dbReference type="ARBA" id="ARBA00023157"/>
    </source>
</evidence>
<evidence type="ECO:0000256" key="9">
    <source>
        <dbReference type="ARBA" id="ARBA00022490"/>
    </source>
</evidence>
<evidence type="ECO:0000256" key="7">
    <source>
        <dbReference type="ARBA" id="ARBA00017304"/>
    </source>
</evidence>
<dbReference type="AlphaFoldDB" id="A0A3Q2CNK5"/>
<evidence type="ECO:0000256" key="14">
    <source>
        <dbReference type="ARBA" id="ARBA00022989"/>
    </source>
</evidence>
<dbReference type="Gene3D" id="1.20.1250.10">
    <property type="match status" value="1"/>
</dbReference>
<name>A0A3Q2CNK5_CYPVA</name>
<feature type="chain" id="PRO_5018742452" description="Kit ligand" evidence="26">
    <location>
        <begin position="25"/>
        <end position="271"/>
    </location>
</feature>
<keyword evidence="13" id="KW-0130">Cell adhesion</keyword>
<proteinExistence type="inferred from homology"/>
<organism evidence="27 28">
    <name type="scientific">Cyprinodon variegatus</name>
    <name type="common">Sheepshead minnow</name>
    <dbReference type="NCBI Taxonomy" id="28743"/>
    <lineage>
        <taxon>Eukaryota</taxon>
        <taxon>Metazoa</taxon>
        <taxon>Chordata</taxon>
        <taxon>Craniata</taxon>
        <taxon>Vertebrata</taxon>
        <taxon>Euteleostomi</taxon>
        <taxon>Actinopterygii</taxon>
        <taxon>Neopterygii</taxon>
        <taxon>Teleostei</taxon>
        <taxon>Neoteleostei</taxon>
        <taxon>Acanthomorphata</taxon>
        <taxon>Ovalentaria</taxon>
        <taxon>Atherinomorphae</taxon>
        <taxon>Cyprinodontiformes</taxon>
        <taxon>Cyprinodontidae</taxon>
        <taxon>Cyprinodon</taxon>
    </lineage>
</organism>
<dbReference type="STRING" id="28743.ENSCVAP00000006952"/>
<dbReference type="GO" id="GO:0008284">
    <property type="term" value="P:positive regulation of cell population proliferation"/>
    <property type="evidence" value="ECO:0007669"/>
    <property type="project" value="TreeGrafter"/>
</dbReference>
<keyword evidence="17" id="KW-1015">Disulfide bond</keyword>
<reference evidence="27" key="2">
    <citation type="submission" date="2025-09" db="UniProtKB">
        <authorList>
            <consortium name="Ensembl"/>
        </authorList>
    </citation>
    <scope>IDENTIFICATION</scope>
</reference>
<keyword evidence="8" id="KW-1003">Cell membrane</keyword>
<dbReference type="OMA" id="NIGNESW"/>
<evidence type="ECO:0000256" key="26">
    <source>
        <dbReference type="SAM" id="SignalP"/>
    </source>
</evidence>
<dbReference type="GO" id="GO:0005173">
    <property type="term" value="F:stem cell factor receptor binding"/>
    <property type="evidence" value="ECO:0007669"/>
    <property type="project" value="InterPro"/>
</dbReference>
<dbReference type="CTD" id="553179"/>
<evidence type="ECO:0000256" key="18">
    <source>
        <dbReference type="ARBA" id="ARBA00023180"/>
    </source>
</evidence>
<evidence type="ECO:0000256" key="11">
    <source>
        <dbReference type="ARBA" id="ARBA00022692"/>
    </source>
</evidence>
<dbReference type="PANTHER" id="PTHR11574">
    <property type="entry name" value="KIT LIGAND"/>
    <property type="match status" value="1"/>
</dbReference>
<evidence type="ECO:0000256" key="5">
    <source>
        <dbReference type="ARBA" id="ARBA00004613"/>
    </source>
</evidence>
<dbReference type="GO" id="GO:0030175">
    <property type="term" value="C:filopodium"/>
    <property type="evidence" value="ECO:0007669"/>
    <property type="project" value="UniProtKB-SubCell"/>
</dbReference>
<evidence type="ECO:0000313" key="27">
    <source>
        <dbReference type="Ensembl" id="ENSCVAP00000006952.1"/>
    </source>
</evidence>
<feature type="compositionally biased region" description="Basic and acidic residues" evidence="24">
    <location>
        <begin position="251"/>
        <end position="262"/>
    </location>
</feature>
<dbReference type="GO" id="GO:0030318">
    <property type="term" value="P:melanocyte differentiation"/>
    <property type="evidence" value="ECO:0007669"/>
    <property type="project" value="Ensembl"/>
</dbReference>
<evidence type="ECO:0000256" key="20">
    <source>
        <dbReference type="ARBA" id="ARBA00023273"/>
    </source>
</evidence>
<dbReference type="Proteomes" id="UP000265020">
    <property type="component" value="Unassembled WGS sequence"/>
</dbReference>
<dbReference type="KEGG" id="cvg:107083205"/>
<sequence>MKKSKSWIHTCVHFLLFMTLGVHSATLDVQRMTDDIDRELPVLRHNIPKDYNISLQYIPKEMGKTCWVKLNLVYLNQSLKDLSNKFGNSSSNKELIKLIMLYVEEERRKIQKQFTDLKWEDLMWEFQCHSRQQMWETGKYFDFVKEFFRAAKNEDYSDDCSDPECPVDPTKEYSTGQPLESQNIGNESWQAPPFTVEPPSPIVKIIEKSLFSLLFIPLLALIFLLVWKVRSKRNVDPPQPNRGEEDPITSPEERTPPLDGERNVLHIFAKV</sequence>
<dbReference type="GO" id="GO:0005886">
    <property type="term" value="C:plasma membrane"/>
    <property type="evidence" value="ECO:0007669"/>
    <property type="project" value="UniProtKB-SubCell"/>
</dbReference>
<evidence type="ECO:0000313" key="28">
    <source>
        <dbReference type="Proteomes" id="UP000265020"/>
    </source>
</evidence>
<keyword evidence="9" id="KW-0963">Cytoplasm</keyword>
<dbReference type="GO" id="GO:0005576">
    <property type="term" value="C:extracellular region"/>
    <property type="evidence" value="ECO:0007669"/>
    <property type="project" value="UniProtKB-SubCell"/>
</dbReference>
<comment type="similarity">
    <text evidence="6">Belongs to the SCF family.</text>
</comment>
<evidence type="ECO:0000256" key="25">
    <source>
        <dbReference type="SAM" id="Phobius"/>
    </source>
</evidence>
<reference evidence="27" key="1">
    <citation type="submission" date="2025-08" db="UniProtKB">
        <authorList>
            <consortium name="Ensembl"/>
        </authorList>
    </citation>
    <scope>IDENTIFICATION</scope>
</reference>
<keyword evidence="19" id="KW-0206">Cytoskeleton</keyword>
<dbReference type="OrthoDB" id="8445223at2759"/>